<reference evidence="1" key="2">
    <citation type="submission" date="2021-04" db="EMBL/GenBank/DDBJ databases">
        <authorList>
            <person name="Gilroy R."/>
        </authorList>
    </citation>
    <scope>NUCLEOTIDE SEQUENCE</scope>
    <source>
        <strain evidence="1">ChiBcec16_6824</strain>
    </source>
</reference>
<dbReference type="AlphaFoldDB" id="A0A9D1Y722"/>
<sequence>MIWVVCVDDRGGTAFHGRRQSMDRLLRADLLAMAGEKKLWMDEAARRQFTEDCPNLEAAPDFPQRAGPGEFCFGEAHPVTPWLDRVEAMVIYRWNRAYPADCYLDFDPAAAGWTLTERRDFPGHSHPNLTKEVYIR</sequence>
<accession>A0A9D1Y722</accession>
<protein>
    <submittedName>
        <fullName evidence="1">Uncharacterized protein</fullName>
    </submittedName>
</protein>
<dbReference type="Proteomes" id="UP000823868">
    <property type="component" value="Unassembled WGS sequence"/>
</dbReference>
<organism evidence="1 2">
    <name type="scientific">Candidatus Flavonifractor merdigallinarum</name>
    <dbReference type="NCBI Taxonomy" id="2838589"/>
    <lineage>
        <taxon>Bacteria</taxon>
        <taxon>Bacillati</taxon>
        <taxon>Bacillota</taxon>
        <taxon>Clostridia</taxon>
        <taxon>Eubacteriales</taxon>
        <taxon>Oscillospiraceae</taxon>
        <taxon>Flavonifractor</taxon>
    </lineage>
</organism>
<proteinExistence type="predicted"/>
<reference evidence="1" key="1">
    <citation type="journal article" date="2021" name="PeerJ">
        <title>Extensive microbial diversity within the chicken gut microbiome revealed by metagenomics and culture.</title>
        <authorList>
            <person name="Gilroy R."/>
            <person name="Ravi A."/>
            <person name="Getino M."/>
            <person name="Pursley I."/>
            <person name="Horton D.L."/>
            <person name="Alikhan N.F."/>
            <person name="Baker D."/>
            <person name="Gharbi K."/>
            <person name="Hall N."/>
            <person name="Watson M."/>
            <person name="Adriaenssens E.M."/>
            <person name="Foster-Nyarko E."/>
            <person name="Jarju S."/>
            <person name="Secka A."/>
            <person name="Antonio M."/>
            <person name="Oren A."/>
            <person name="Chaudhuri R.R."/>
            <person name="La Ragione R."/>
            <person name="Hildebrand F."/>
            <person name="Pallen M.J."/>
        </authorList>
    </citation>
    <scope>NUCLEOTIDE SEQUENCE</scope>
    <source>
        <strain evidence="1">ChiBcec16_6824</strain>
    </source>
</reference>
<evidence type="ECO:0000313" key="2">
    <source>
        <dbReference type="Proteomes" id="UP000823868"/>
    </source>
</evidence>
<gene>
    <name evidence="1" type="ORF">H9841_00975</name>
</gene>
<comment type="caution">
    <text evidence="1">The sequence shown here is derived from an EMBL/GenBank/DDBJ whole genome shotgun (WGS) entry which is preliminary data.</text>
</comment>
<name>A0A9D1Y722_9FIRM</name>
<evidence type="ECO:0000313" key="1">
    <source>
        <dbReference type="EMBL" id="HIY20458.1"/>
    </source>
</evidence>
<dbReference type="EMBL" id="DXDX01000021">
    <property type="protein sequence ID" value="HIY20458.1"/>
    <property type="molecule type" value="Genomic_DNA"/>
</dbReference>